<reference evidence="1 2" key="1">
    <citation type="journal article" date="2015" name="Genome Announc.">
        <title>Expanding the biotechnology potential of lactobacilli through comparative genomics of 213 strains and associated genera.</title>
        <authorList>
            <person name="Sun Z."/>
            <person name="Harris H.M."/>
            <person name="McCann A."/>
            <person name="Guo C."/>
            <person name="Argimon S."/>
            <person name="Zhang W."/>
            <person name="Yang X."/>
            <person name="Jeffery I.B."/>
            <person name="Cooney J.C."/>
            <person name="Kagawa T.F."/>
            <person name="Liu W."/>
            <person name="Song Y."/>
            <person name="Salvetti E."/>
            <person name="Wrobel A."/>
            <person name="Rasinkangas P."/>
            <person name="Parkhill J."/>
            <person name="Rea M.C."/>
            <person name="O'Sullivan O."/>
            <person name="Ritari J."/>
            <person name="Douillard F.P."/>
            <person name="Paul Ross R."/>
            <person name="Yang R."/>
            <person name="Briner A.E."/>
            <person name="Felis G.E."/>
            <person name="de Vos W.M."/>
            <person name="Barrangou R."/>
            <person name="Klaenhammer T.R."/>
            <person name="Caufield P.W."/>
            <person name="Cui Y."/>
            <person name="Zhang H."/>
            <person name="O'Toole P.W."/>
        </authorList>
    </citation>
    <scope>NUCLEOTIDE SEQUENCE [LARGE SCALE GENOMIC DNA]</scope>
    <source>
        <strain evidence="1 2">DSM 20623</strain>
    </source>
</reference>
<dbReference type="InterPro" id="IPR036388">
    <property type="entry name" value="WH-like_DNA-bd_sf"/>
</dbReference>
<dbReference type="PROSITE" id="PS51197">
    <property type="entry name" value="HTH_RRF2_2"/>
    <property type="match status" value="1"/>
</dbReference>
<dbReference type="Proteomes" id="UP000051658">
    <property type="component" value="Unassembled WGS sequence"/>
</dbReference>
<dbReference type="eggNOG" id="COG1959">
    <property type="taxonomic scope" value="Bacteria"/>
</dbReference>
<dbReference type="SUPFAM" id="SSF46785">
    <property type="entry name" value="Winged helix' DNA-binding domain"/>
    <property type="match status" value="1"/>
</dbReference>
<evidence type="ECO:0000313" key="2">
    <source>
        <dbReference type="Proteomes" id="UP000051658"/>
    </source>
</evidence>
<dbReference type="PATRIC" id="fig|1449336.4.peg.1097"/>
<dbReference type="PANTHER" id="PTHR33221:SF9">
    <property type="entry name" value="RRF2 FAMILY PROTEIN"/>
    <property type="match status" value="1"/>
</dbReference>
<dbReference type="AlphaFoldDB" id="A0A0R2HYF7"/>
<protein>
    <recommendedName>
        <fullName evidence="3">Rrf2 family transcriptional regulator</fullName>
    </recommendedName>
</protein>
<dbReference type="InterPro" id="IPR036390">
    <property type="entry name" value="WH_DNA-bd_sf"/>
</dbReference>
<dbReference type="GO" id="GO:0003700">
    <property type="term" value="F:DNA-binding transcription factor activity"/>
    <property type="evidence" value="ECO:0007669"/>
    <property type="project" value="TreeGrafter"/>
</dbReference>
<dbReference type="Pfam" id="PF02082">
    <property type="entry name" value="Rrf2"/>
    <property type="match status" value="1"/>
</dbReference>
<sequence>MYLIRGIILKLKRGEIMKLTKGLEQAVCVIALLATQDQEIPVSSHIINYRLQGSPTYLKKLMRKLVVNNLVTSVSGINGGFSLAKAPEKITILEIIEALEGPVITYPNTGLINMVFQDMQPVANQGDLVLMDVFHEADKYYSDYLGKQTVEDLIQETLGLREIPILNWNDLAEKKGLLRKVLKNVNGNDEK</sequence>
<comment type="caution">
    <text evidence="1">The sequence shown here is derived from an EMBL/GenBank/DDBJ whole genome shotgun (WGS) entry which is preliminary data.</text>
</comment>
<dbReference type="NCBIfam" id="TIGR00738">
    <property type="entry name" value="rrf2_super"/>
    <property type="match status" value="1"/>
</dbReference>
<dbReference type="Gene3D" id="1.10.10.10">
    <property type="entry name" value="Winged helix-like DNA-binding domain superfamily/Winged helix DNA-binding domain"/>
    <property type="match status" value="1"/>
</dbReference>
<dbReference type="InterPro" id="IPR000944">
    <property type="entry name" value="Tscrpt_reg_Rrf2"/>
</dbReference>
<name>A0A0R2HYF7_CARDV</name>
<evidence type="ECO:0008006" key="3">
    <source>
        <dbReference type="Google" id="ProtNLM"/>
    </source>
</evidence>
<dbReference type="PANTHER" id="PTHR33221">
    <property type="entry name" value="WINGED HELIX-TURN-HELIX TRANSCRIPTIONAL REGULATOR, RRF2 FAMILY"/>
    <property type="match status" value="1"/>
</dbReference>
<accession>A0A0R2HYF7</accession>
<dbReference type="GO" id="GO:0005829">
    <property type="term" value="C:cytosol"/>
    <property type="evidence" value="ECO:0007669"/>
    <property type="project" value="TreeGrafter"/>
</dbReference>
<keyword evidence="2" id="KW-1185">Reference proteome</keyword>
<gene>
    <name evidence="1" type="ORF">IV74_GL001072</name>
</gene>
<evidence type="ECO:0000313" key="1">
    <source>
        <dbReference type="EMBL" id="KRN57817.1"/>
    </source>
</evidence>
<dbReference type="EMBL" id="JQBS01000001">
    <property type="protein sequence ID" value="KRN57817.1"/>
    <property type="molecule type" value="Genomic_DNA"/>
</dbReference>
<proteinExistence type="predicted"/>
<organism evidence="1 2">
    <name type="scientific">Carnobacterium divergens DSM 20623</name>
    <dbReference type="NCBI Taxonomy" id="1449336"/>
    <lineage>
        <taxon>Bacteria</taxon>
        <taxon>Bacillati</taxon>
        <taxon>Bacillota</taxon>
        <taxon>Bacilli</taxon>
        <taxon>Lactobacillales</taxon>
        <taxon>Carnobacteriaceae</taxon>
        <taxon>Carnobacterium</taxon>
    </lineage>
</organism>